<reference evidence="2" key="1">
    <citation type="submission" date="2016-12" db="EMBL/GenBank/DDBJ databases">
        <authorList>
            <person name="Brunel B."/>
        </authorList>
    </citation>
    <scope>NUCLEOTIDE SEQUENCE [LARGE SCALE GENOMIC DNA]</scope>
</reference>
<organism evidence="1 2">
    <name type="scientific">Mesorhizobium delmotii</name>
    <dbReference type="NCBI Taxonomy" id="1631247"/>
    <lineage>
        <taxon>Bacteria</taxon>
        <taxon>Pseudomonadati</taxon>
        <taxon>Pseudomonadota</taxon>
        <taxon>Alphaproteobacteria</taxon>
        <taxon>Hyphomicrobiales</taxon>
        <taxon>Phyllobacteriaceae</taxon>
        <taxon>Mesorhizobium</taxon>
    </lineage>
</organism>
<sequence>MSKSLPRVASEGPLQRRYEQRQWCAYSARNLLDIVIGGDVGSALRSSAVTNSLAISVERVNA</sequence>
<keyword evidence="2" id="KW-1185">Reference proteome</keyword>
<gene>
    <name evidence="1" type="ORF">BQ8482_400051</name>
</gene>
<dbReference type="EMBL" id="FUIG01000049">
    <property type="protein sequence ID" value="SJM34322.1"/>
    <property type="molecule type" value="Genomic_DNA"/>
</dbReference>
<dbReference type="Proteomes" id="UP000245698">
    <property type="component" value="Unassembled WGS sequence"/>
</dbReference>
<proteinExistence type="predicted"/>
<protein>
    <submittedName>
        <fullName evidence="1">Uncharacterized protein</fullName>
    </submittedName>
</protein>
<evidence type="ECO:0000313" key="2">
    <source>
        <dbReference type="Proteomes" id="UP000245698"/>
    </source>
</evidence>
<evidence type="ECO:0000313" key="1">
    <source>
        <dbReference type="EMBL" id="SJM34322.1"/>
    </source>
</evidence>
<name>A0A2P9AT29_9HYPH</name>
<dbReference type="AlphaFoldDB" id="A0A2P9AT29"/>
<accession>A0A2P9AT29</accession>